<dbReference type="OrthoDB" id="3787153at2759"/>
<keyword evidence="9" id="KW-1185">Reference proteome</keyword>
<keyword evidence="3 6" id="KW-1133">Transmembrane helix</keyword>
<comment type="caution">
    <text evidence="8">The sequence shown here is derived from an EMBL/GenBank/DDBJ whole genome shotgun (WGS) entry which is preliminary data.</text>
</comment>
<keyword evidence="2 6" id="KW-0812">Transmembrane</keyword>
<evidence type="ECO:0000256" key="1">
    <source>
        <dbReference type="ARBA" id="ARBA00004127"/>
    </source>
</evidence>
<sequence length="369" mass="41767">MVQPVRLSYPLARTTKHYRVDAVCRTGSHRTSPESQDARPAARKQNHNPSCPTARHTDGYIQPQQPKSHLSLRNVLRAAPPILAGTCWFSMMSYFLIYYQTLKKDSEGHLPRIGPAYSTFPYISCVGAVQLSYFRGFASIVAFLVSLSFFLDFWIGRDVVPGRWFRRAKLFFGVISSVFLVLLSFESVNNGNHLHLIFTSIQIWCMGAAKLSDYFLSYRMRRHDRQNQYLLFAKKWKRAIGFVAAPASTVTLIGIYGCQMPVGLLPSSAKCYRMTSFSAPCEWVLALCWISYLYALGYDLYYAEAVAARIVSLASQGRGKHGKSASTEMRTFRAAKVFENDDDDISYRSQYSMPAKAKYASIKEQDMGV</sequence>
<feature type="transmembrane region" description="Helical" evidence="6">
    <location>
        <begin position="239"/>
        <end position="257"/>
    </location>
</feature>
<evidence type="ECO:0000313" key="9">
    <source>
        <dbReference type="Proteomes" id="UP000800235"/>
    </source>
</evidence>
<dbReference type="InterPro" id="IPR050911">
    <property type="entry name" value="DRAM/TMEM150_Autophagy_Mod"/>
</dbReference>
<dbReference type="PANTHER" id="PTHR21324:SF2">
    <property type="entry name" value="EG:22E5.9 PROTEIN"/>
    <property type="match status" value="1"/>
</dbReference>
<dbReference type="EMBL" id="MU007101">
    <property type="protein sequence ID" value="KAF2421153.1"/>
    <property type="molecule type" value="Genomic_DNA"/>
</dbReference>
<feature type="region of interest" description="Disordered" evidence="5">
    <location>
        <begin position="24"/>
        <end position="59"/>
    </location>
</feature>
<dbReference type="GO" id="GO:0012505">
    <property type="term" value="C:endomembrane system"/>
    <property type="evidence" value="ECO:0007669"/>
    <property type="project" value="UniProtKB-SubCell"/>
</dbReference>
<feature type="transmembrane region" description="Helical" evidence="6">
    <location>
        <begin position="197"/>
        <end position="218"/>
    </location>
</feature>
<feature type="transmembrane region" description="Helical" evidence="6">
    <location>
        <begin position="168"/>
        <end position="185"/>
    </location>
</feature>
<evidence type="ECO:0000256" key="3">
    <source>
        <dbReference type="ARBA" id="ARBA00022989"/>
    </source>
</evidence>
<evidence type="ECO:0000256" key="5">
    <source>
        <dbReference type="SAM" id="MobiDB-lite"/>
    </source>
</evidence>
<protein>
    <recommendedName>
        <fullName evidence="7">CWH43-like N-terminal domain-containing protein</fullName>
    </recommendedName>
</protein>
<evidence type="ECO:0000259" key="7">
    <source>
        <dbReference type="Pfam" id="PF10277"/>
    </source>
</evidence>
<feature type="transmembrane region" description="Helical" evidence="6">
    <location>
        <begin position="277"/>
        <end position="295"/>
    </location>
</feature>
<gene>
    <name evidence="8" type="ORF">EJ08DRAFT_521426</name>
</gene>
<feature type="transmembrane region" description="Helical" evidence="6">
    <location>
        <begin position="137"/>
        <end position="156"/>
    </location>
</feature>
<dbReference type="PANTHER" id="PTHR21324">
    <property type="entry name" value="FASTING-INDUCIBLE INTEGRAL MEMBRANE PROTEIN TM6P1-RELATED"/>
    <property type="match status" value="1"/>
</dbReference>
<dbReference type="Pfam" id="PF10277">
    <property type="entry name" value="Frag1"/>
    <property type="match status" value="1"/>
</dbReference>
<proteinExistence type="predicted"/>
<comment type="subcellular location">
    <subcellularLocation>
        <location evidence="1">Endomembrane system</location>
        <topology evidence="1">Multi-pass membrane protein</topology>
    </subcellularLocation>
</comment>
<name>A0A9P4TSX4_9PEZI</name>
<organism evidence="8 9">
    <name type="scientific">Tothia fuscella</name>
    <dbReference type="NCBI Taxonomy" id="1048955"/>
    <lineage>
        <taxon>Eukaryota</taxon>
        <taxon>Fungi</taxon>
        <taxon>Dikarya</taxon>
        <taxon>Ascomycota</taxon>
        <taxon>Pezizomycotina</taxon>
        <taxon>Dothideomycetes</taxon>
        <taxon>Pleosporomycetidae</taxon>
        <taxon>Venturiales</taxon>
        <taxon>Cylindrosympodiaceae</taxon>
        <taxon>Tothia</taxon>
    </lineage>
</organism>
<accession>A0A9P4TSX4</accession>
<evidence type="ECO:0000256" key="4">
    <source>
        <dbReference type="ARBA" id="ARBA00023136"/>
    </source>
</evidence>
<evidence type="ECO:0000256" key="2">
    <source>
        <dbReference type="ARBA" id="ARBA00022692"/>
    </source>
</evidence>
<feature type="transmembrane region" description="Helical" evidence="6">
    <location>
        <begin position="78"/>
        <end position="98"/>
    </location>
</feature>
<feature type="domain" description="CWH43-like N-terminal" evidence="7">
    <location>
        <begin position="81"/>
        <end position="301"/>
    </location>
</feature>
<dbReference type="InterPro" id="IPR019402">
    <property type="entry name" value="CWH43_N"/>
</dbReference>
<evidence type="ECO:0000256" key="6">
    <source>
        <dbReference type="SAM" id="Phobius"/>
    </source>
</evidence>
<dbReference type="Proteomes" id="UP000800235">
    <property type="component" value="Unassembled WGS sequence"/>
</dbReference>
<reference evidence="8" key="1">
    <citation type="journal article" date="2020" name="Stud. Mycol.">
        <title>101 Dothideomycetes genomes: a test case for predicting lifestyles and emergence of pathogens.</title>
        <authorList>
            <person name="Haridas S."/>
            <person name="Albert R."/>
            <person name="Binder M."/>
            <person name="Bloem J."/>
            <person name="Labutti K."/>
            <person name="Salamov A."/>
            <person name="Andreopoulos B."/>
            <person name="Baker S."/>
            <person name="Barry K."/>
            <person name="Bills G."/>
            <person name="Bluhm B."/>
            <person name="Cannon C."/>
            <person name="Castanera R."/>
            <person name="Culley D."/>
            <person name="Daum C."/>
            <person name="Ezra D."/>
            <person name="Gonzalez J."/>
            <person name="Henrissat B."/>
            <person name="Kuo A."/>
            <person name="Liang C."/>
            <person name="Lipzen A."/>
            <person name="Lutzoni F."/>
            <person name="Magnuson J."/>
            <person name="Mondo S."/>
            <person name="Nolan M."/>
            <person name="Ohm R."/>
            <person name="Pangilinan J."/>
            <person name="Park H.-J."/>
            <person name="Ramirez L."/>
            <person name="Alfaro M."/>
            <person name="Sun H."/>
            <person name="Tritt A."/>
            <person name="Yoshinaga Y."/>
            <person name="Zwiers L.-H."/>
            <person name="Turgeon B."/>
            <person name="Goodwin S."/>
            <person name="Spatafora J."/>
            <person name="Crous P."/>
            <person name="Grigoriev I."/>
        </authorList>
    </citation>
    <scope>NUCLEOTIDE SEQUENCE</scope>
    <source>
        <strain evidence="8">CBS 130266</strain>
    </source>
</reference>
<dbReference type="GO" id="GO:0005886">
    <property type="term" value="C:plasma membrane"/>
    <property type="evidence" value="ECO:0007669"/>
    <property type="project" value="TreeGrafter"/>
</dbReference>
<keyword evidence="4 6" id="KW-0472">Membrane</keyword>
<evidence type="ECO:0000313" key="8">
    <source>
        <dbReference type="EMBL" id="KAF2421153.1"/>
    </source>
</evidence>
<dbReference type="AlphaFoldDB" id="A0A9P4TSX4"/>